<keyword evidence="3" id="KW-1185">Reference proteome</keyword>
<feature type="compositionally biased region" description="Basic and acidic residues" evidence="1">
    <location>
        <begin position="120"/>
        <end position="134"/>
    </location>
</feature>
<feature type="compositionally biased region" description="Polar residues" evidence="1">
    <location>
        <begin position="92"/>
        <end position="101"/>
    </location>
</feature>
<evidence type="ECO:0000256" key="1">
    <source>
        <dbReference type="SAM" id="MobiDB-lite"/>
    </source>
</evidence>
<evidence type="ECO:0000313" key="2">
    <source>
        <dbReference type="EMBL" id="KAJ8393778.1"/>
    </source>
</evidence>
<proteinExistence type="predicted"/>
<dbReference type="Proteomes" id="UP001221898">
    <property type="component" value="Unassembled WGS sequence"/>
</dbReference>
<sequence>MVTGPRRPSKPTQTYRYAPLHALYAVACGREYSATQVLAGRWRGKRLGVKPSRPAFDPPTCCAESTKVSLRPADTQTHLCAPEHYIARDNCAQRSSVLQTQDRPARKHPPPDPAPSPDPPRPRKCDSIMESARP</sequence>
<evidence type="ECO:0000313" key="3">
    <source>
        <dbReference type="Proteomes" id="UP001221898"/>
    </source>
</evidence>
<comment type="caution">
    <text evidence="2">The sequence shown here is derived from an EMBL/GenBank/DDBJ whole genome shotgun (WGS) entry which is preliminary data.</text>
</comment>
<feature type="region of interest" description="Disordered" evidence="1">
    <location>
        <begin position="91"/>
        <end position="134"/>
    </location>
</feature>
<dbReference type="AlphaFoldDB" id="A0AAD7WEE8"/>
<reference evidence="2" key="1">
    <citation type="journal article" date="2023" name="Science">
        <title>Genome structures resolve the early diversification of teleost fishes.</title>
        <authorList>
            <person name="Parey E."/>
            <person name="Louis A."/>
            <person name="Montfort J."/>
            <person name="Bouchez O."/>
            <person name="Roques C."/>
            <person name="Iampietro C."/>
            <person name="Lluch J."/>
            <person name="Castinel A."/>
            <person name="Donnadieu C."/>
            <person name="Desvignes T."/>
            <person name="Floi Bucao C."/>
            <person name="Jouanno E."/>
            <person name="Wen M."/>
            <person name="Mejri S."/>
            <person name="Dirks R."/>
            <person name="Jansen H."/>
            <person name="Henkel C."/>
            <person name="Chen W.J."/>
            <person name="Zahm M."/>
            <person name="Cabau C."/>
            <person name="Klopp C."/>
            <person name="Thompson A.W."/>
            <person name="Robinson-Rechavi M."/>
            <person name="Braasch I."/>
            <person name="Lecointre G."/>
            <person name="Bobe J."/>
            <person name="Postlethwait J.H."/>
            <person name="Berthelot C."/>
            <person name="Roest Crollius H."/>
            <person name="Guiguen Y."/>
        </authorList>
    </citation>
    <scope>NUCLEOTIDE SEQUENCE</scope>
    <source>
        <strain evidence="2">NC1722</strain>
    </source>
</reference>
<dbReference type="EMBL" id="JAINUG010000133">
    <property type="protein sequence ID" value="KAJ8393778.1"/>
    <property type="molecule type" value="Genomic_DNA"/>
</dbReference>
<gene>
    <name evidence="2" type="ORF">AAFF_G00056930</name>
</gene>
<name>A0AAD7WEE8_9TELE</name>
<protein>
    <submittedName>
        <fullName evidence="2">Uncharacterized protein</fullName>
    </submittedName>
</protein>
<accession>A0AAD7WEE8</accession>
<organism evidence="2 3">
    <name type="scientific">Aldrovandia affinis</name>
    <dbReference type="NCBI Taxonomy" id="143900"/>
    <lineage>
        <taxon>Eukaryota</taxon>
        <taxon>Metazoa</taxon>
        <taxon>Chordata</taxon>
        <taxon>Craniata</taxon>
        <taxon>Vertebrata</taxon>
        <taxon>Euteleostomi</taxon>
        <taxon>Actinopterygii</taxon>
        <taxon>Neopterygii</taxon>
        <taxon>Teleostei</taxon>
        <taxon>Notacanthiformes</taxon>
        <taxon>Halosauridae</taxon>
        <taxon>Aldrovandia</taxon>
    </lineage>
</organism>